<sequence>MLETFRKENGDILTQTKYIGFIGLIFATFLSAFSLFFLWFFFPICVLQLIAYILVLGGIPKLESRALLIAKCILAATIPLSALLIILYFFVVKFSVEYFFFTLIFVAFIGICFTSFAVIIIHRAHLHILEDQIKCMPMPSLSEGEQPSNEYGINPSEPGKY</sequence>
<dbReference type="Proteomes" id="UP000887580">
    <property type="component" value="Unplaced"/>
</dbReference>
<reference evidence="2" key="1">
    <citation type="submission" date="2022-11" db="UniProtKB">
        <authorList>
            <consortium name="WormBaseParasite"/>
        </authorList>
    </citation>
    <scope>IDENTIFICATION</scope>
</reference>
<evidence type="ECO:0000313" key="2">
    <source>
        <dbReference type="WBParaSite" id="PS1159_v2.g11810.t1"/>
    </source>
</evidence>
<dbReference type="WBParaSite" id="PS1159_v2.g11810.t1">
    <property type="protein sequence ID" value="PS1159_v2.g11810.t1"/>
    <property type="gene ID" value="PS1159_v2.g11810"/>
</dbReference>
<protein>
    <submittedName>
        <fullName evidence="2">Uncharacterized protein</fullName>
    </submittedName>
</protein>
<proteinExistence type="predicted"/>
<name>A0AC35F026_9BILA</name>
<organism evidence="1 2">
    <name type="scientific">Panagrolaimus sp. PS1159</name>
    <dbReference type="NCBI Taxonomy" id="55785"/>
    <lineage>
        <taxon>Eukaryota</taxon>
        <taxon>Metazoa</taxon>
        <taxon>Ecdysozoa</taxon>
        <taxon>Nematoda</taxon>
        <taxon>Chromadorea</taxon>
        <taxon>Rhabditida</taxon>
        <taxon>Tylenchina</taxon>
        <taxon>Panagrolaimomorpha</taxon>
        <taxon>Panagrolaimoidea</taxon>
        <taxon>Panagrolaimidae</taxon>
        <taxon>Panagrolaimus</taxon>
    </lineage>
</organism>
<accession>A0AC35F026</accession>
<evidence type="ECO:0000313" key="1">
    <source>
        <dbReference type="Proteomes" id="UP000887580"/>
    </source>
</evidence>